<proteinExistence type="predicted"/>
<sequence length="327" mass="35181">MCVTRGTGNACAGDSGGPLVIPGDSDTSSDDVVVGLSSFGLYDDDNNCVTDTWSGFARITSKLNWINSVVCFHSIDPPEDFPCGTLPFLTLEVSGSSGDITISIDVEESEGQFETIITTSASASDGLFETLFLYPKEEGTRQYTFNVHAGETGEVDDLKLWLGDPLYNNLLHDTTGTFTFTIQDDGAVVDAQGKIIVGGPETTYYTQLEIVFGNEPGEVSWSLVDAISNEQIFTVLPSQNAVYQPGATLAKIDLGIQPDRSYLFEISDANGNGLQSYSLYLLDSNNNSSLIAKGDTVASEETLLNIDESGFVTVIRSTKRLKMTSFP</sequence>
<dbReference type="PROSITE" id="PS00135">
    <property type="entry name" value="TRYPSIN_SER"/>
    <property type="match status" value="1"/>
</dbReference>
<dbReference type="SUPFAM" id="SSF50494">
    <property type="entry name" value="Trypsin-like serine proteases"/>
    <property type="match status" value="1"/>
</dbReference>
<dbReference type="InterPro" id="IPR009003">
    <property type="entry name" value="Peptidase_S1_PA"/>
</dbReference>
<dbReference type="PROSITE" id="PS50240">
    <property type="entry name" value="TRYPSIN_DOM"/>
    <property type="match status" value="1"/>
</dbReference>
<dbReference type="InterPro" id="IPR043504">
    <property type="entry name" value="Peptidase_S1_PA_chymotrypsin"/>
</dbReference>
<dbReference type="EMBL" id="HBGK01022462">
    <property type="protein sequence ID" value="CAD9282622.1"/>
    <property type="molecule type" value="Transcribed_RNA"/>
</dbReference>
<evidence type="ECO:0000313" key="3">
    <source>
        <dbReference type="EMBL" id="CAD9282622.1"/>
    </source>
</evidence>
<reference evidence="3" key="1">
    <citation type="submission" date="2021-01" db="EMBL/GenBank/DDBJ databases">
        <authorList>
            <person name="Corre E."/>
            <person name="Pelletier E."/>
            <person name="Niang G."/>
            <person name="Scheremetjew M."/>
            <person name="Finn R."/>
            <person name="Kale V."/>
            <person name="Holt S."/>
            <person name="Cochrane G."/>
            <person name="Meng A."/>
            <person name="Brown T."/>
            <person name="Cohen L."/>
        </authorList>
    </citation>
    <scope>NUCLEOTIDE SEQUENCE</scope>
    <source>
        <strain evidence="3">CCMP 410</strain>
    </source>
</reference>
<dbReference type="InterPro" id="IPR033116">
    <property type="entry name" value="TRYPSIN_SER"/>
</dbReference>
<evidence type="ECO:0000256" key="1">
    <source>
        <dbReference type="ARBA" id="ARBA00023026"/>
    </source>
</evidence>
<accession>A0A7S1Y699</accession>
<name>A0A7S1Y699_9STRA</name>
<dbReference type="AlphaFoldDB" id="A0A7S1Y699"/>
<dbReference type="GO" id="GO:0004252">
    <property type="term" value="F:serine-type endopeptidase activity"/>
    <property type="evidence" value="ECO:0007669"/>
    <property type="project" value="InterPro"/>
</dbReference>
<organism evidence="3">
    <name type="scientific">Grammatophora oceanica</name>
    <dbReference type="NCBI Taxonomy" id="210454"/>
    <lineage>
        <taxon>Eukaryota</taxon>
        <taxon>Sar</taxon>
        <taxon>Stramenopiles</taxon>
        <taxon>Ochrophyta</taxon>
        <taxon>Bacillariophyta</taxon>
        <taxon>Fragilariophyceae</taxon>
        <taxon>Fragilariophycidae</taxon>
        <taxon>Rhabdonematales</taxon>
        <taxon>Grammatophoraceae</taxon>
        <taxon>Grammatophora</taxon>
    </lineage>
</organism>
<feature type="domain" description="Peptidase S1" evidence="2">
    <location>
        <begin position="1"/>
        <end position="71"/>
    </location>
</feature>
<evidence type="ECO:0000259" key="2">
    <source>
        <dbReference type="PROSITE" id="PS50240"/>
    </source>
</evidence>
<keyword evidence="1" id="KW-0843">Virulence</keyword>
<gene>
    <name evidence="3" type="ORF">GOCE00092_LOCUS11534</name>
</gene>
<dbReference type="Gene3D" id="2.40.10.10">
    <property type="entry name" value="Trypsin-like serine proteases"/>
    <property type="match status" value="1"/>
</dbReference>
<dbReference type="InterPro" id="IPR001254">
    <property type="entry name" value="Trypsin_dom"/>
</dbReference>
<dbReference type="Pfam" id="PF00089">
    <property type="entry name" value="Trypsin"/>
    <property type="match status" value="1"/>
</dbReference>
<protein>
    <recommendedName>
        <fullName evidence="2">Peptidase S1 domain-containing protein</fullName>
    </recommendedName>
</protein>
<dbReference type="GO" id="GO:0006508">
    <property type="term" value="P:proteolysis"/>
    <property type="evidence" value="ECO:0007669"/>
    <property type="project" value="InterPro"/>
</dbReference>